<evidence type="ECO:0000313" key="2">
    <source>
        <dbReference type="EMBL" id="MEU9353581.1"/>
    </source>
</evidence>
<dbReference type="Proteomes" id="UP001551582">
    <property type="component" value="Unassembled WGS sequence"/>
</dbReference>
<organism evidence="2 3">
    <name type="scientific">Streptomyces griseoloalbus</name>
    <dbReference type="NCBI Taxonomy" id="67303"/>
    <lineage>
        <taxon>Bacteria</taxon>
        <taxon>Bacillati</taxon>
        <taxon>Actinomycetota</taxon>
        <taxon>Actinomycetes</taxon>
        <taxon>Kitasatosporales</taxon>
        <taxon>Streptomycetaceae</taxon>
        <taxon>Streptomyces</taxon>
    </lineage>
</organism>
<protein>
    <submittedName>
        <fullName evidence="2">Uncharacterized protein</fullName>
    </submittedName>
</protein>
<proteinExistence type="predicted"/>
<feature type="compositionally biased region" description="Basic and acidic residues" evidence="1">
    <location>
        <begin position="37"/>
        <end position="64"/>
    </location>
</feature>
<dbReference type="RefSeq" id="WP_359983515.1">
    <property type="nucleotide sequence ID" value="NZ_JBEZLS010000015.1"/>
</dbReference>
<accession>A0ABV3E8W5</accession>
<comment type="caution">
    <text evidence="2">The sequence shown here is derived from an EMBL/GenBank/DDBJ whole genome shotgun (WGS) entry which is preliminary data.</text>
</comment>
<name>A0ABV3E8W5_9ACTN</name>
<evidence type="ECO:0000313" key="3">
    <source>
        <dbReference type="Proteomes" id="UP001551582"/>
    </source>
</evidence>
<dbReference type="EMBL" id="JBEZLS010000015">
    <property type="protein sequence ID" value="MEU9353581.1"/>
    <property type="molecule type" value="Genomic_DNA"/>
</dbReference>
<gene>
    <name evidence="2" type="ORF">AB0D65_21985</name>
</gene>
<sequence>MSGFNRLEGHGRHLQAAGAQFMDGRDARAGSLQAADGRPRRFDQRSAGLGEHDAPPDPVEHLGS</sequence>
<reference evidence="2 3" key="1">
    <citation type="submission" date="2024-06" db="EMBL/GenBank/DDBJ databases">
        <title>The Natural Products Discovery Center: Release of the First 8490 Sequenced Strains for Exploring Actinobacteria Biosynthetic Diversity.</title>
        <authorList>
            <person name="Kalkreuter E."/>
            <person name="Kautsar S.A."/>
            <person name="Yang D."/>
            <person name="Bader C.D."/>
            <person name="Teijaro C.N."/>
            <person name="Fluegel L."/>
            <person name="Davis C.M."/>
            <person name="Simpson J.R."/>
            <person name="Lauterbach L."/>
            <person name="Steele A.D."/>
            <person name="Gui C."/>
            <person name="Meng S."/>
            <person name="Li G."/>
            <person name="Viehrig K."/>
            <person name="Ye F."/>
            <person name="Su P."/>
            <person name="Kiefer A.F."/>
            <person name="Nichols A."/>
            <person name="Cepeda A.J."/>
            <person name="Yan W."/>
            <person name="Fan B."/>
            <person name="Jiang Y."/>
            <person name="Adhikari A."/>
            <person name="Zheng C.-J."/>
            <person name="Schuster L."/>
            <person name="Cowan T.M."/>
            <person name="Smanski M.J."/>
            <person name="Chevrette M.G."/>
            <person name="De Carvalho L.P.S."/>
            <person name="Shen B."/>
        </authorList>
    </citation>
    <scope>NUCLEOTIDE SEQUENCE [LARGE SCALE GENOMIC DNA]</scope>
    <source>
        <strain evidence="2 3">NPDC048274</strain>
    </source>
</reference>
<keyword evidence="3" id="KW-1185">Reference proteome</keyword>
<evidence type="ECO:0000256" key="1">
    <source>
        <dbReference type="SAM" id="MobiDB-lite"/>
    </source>
</evidence>
<feature type="region of interest" description="Disordered" evidence="1">
    <location>
        <begin position="1"/>
        <end position="64"/>
    </location>
</feature>